<dbReference type="KEGG" id="tni:TVNIR_3327"/>
<dbReference type="RefSeq" id="WP_015260062.1">
    <property type="nucleotide sequence ID" value="NC_019902.2"/>
</dbReference>
<evidence type="ECO:0000259" key="1">
    <source>
        <dbReference type="Pfam" id="PF06202"/>
    </source>
</evidence>
<dbReference type="InterPro" id="IPR032790">
    <property type="entry name" value="GDE_C"/>
</dbReference>
<dbReference type="Gene3D" id="1.50.10.10">
    <property type="match status" value="1"/>
</dbReference>
<organism evidence="3 4">
    <name type="scientific">Thioalkalivibrio nitratireducens (strain DSM 14787 / UNIQEM 213 / ALEN2)</name>
    <dbReference type="NCBI Taxonomy" id="1255043"/>
    <lineage>
        <taxon>Bacteria</taxon>
        <taxon>Pseudomonadati</taxon>
        <taxon>Pseudomonadota</taxon>
        <taxon>Gammaproteobacteria</taxon>
        <taxon>Chromatiales</taxon>
        <taxon>Ectothiorhodospiraceae</taxon>
        <taxon>Thioalkalivibrio</taxon>
    </lineage>
</organism>
<proteinExistence type="predicted"/>
<dbReference type="eggNOG" id="COG3408">
    <property type="taxonomic scope" value="Bacteria"/>
</dbReference>
<dbReference type="InterPro" id="IPR006451">
    <property type="entry name" value="Glycogen_debranch_arc"/>
</dbReference>
<dbReference type="NCBIfam" id="TIGR01561">
    <property type="entry name" value="gde_arch"/>
    <property type="match status" value="1"/>
</dbReference>
<feature type="domain" description="Glycogen debranching enzyme C-terminal" evidence="1">
    <location>
        <begin position="289"/>
        <end position="652"/>
    </location>
</feature>
<accession>L0E0Z3</accession>
<dbReference type="HOGENOM" id="CLU_026835_0_0_6"/>
<dbReference type="Pfam" id="PF06202">
    <property type="entry name" value="GDE_C"/>
    <property type="match status" value="1"/>
</dbReference>
<dbReference type="GO" id="GO:0005980">
    <property type="term" value="P:glycogen catabolic process"/>
    <property type="evidence" value="ECO:0007669"/>
    <property type="project" value="InterPro"/>
</dbReference>
<reference evidence="3" key="1">
    <citation type="submission" date="2015-12" db="EMBL/GenBank/DDBJ databases">
        <authorList>
            <person name="Tikhonova T.V."/>
            <person name="Pavlov A.R."/>
            <person name="Beletsky A.V."/>
            <person name="Mardanov A.V."/>
            <person name="Sorokin D.Y."/>
            <person name="Ravin N.V."/>
            <person name="Popov V.O."/>
        </authorList>
    </citation>
    <scope>NUCLEOTIDE SEQUENCE</scope>
    <source>
        <strain evidence="3">DSM 14787</strain>
    </source>
</reference>
<dbReference type="FunFam" id="1.50.10.10:FF:000073">
    <property type="entry name" value="Glycogen debranching enzyme, hypothetical (TreX-like)"/>
    <property type="match status" value="1"/>
</dbReference>
<dbReference type="InterPro" id="IPR008928">
    <property type="entry name" value="6-hairpin_glycosidase_sf"/>
</dbReference>
<gene>
    <name evidence="3" type="ordered locus">TVNIR_3327</name>
</gene>
<evidence type="ECO:0000313" key="3">
    <source>
        <dbReference type="EMBL" id="AGA34963.1"/>
    </source>
</evidence>
<dbReference type="PATRIC" id="fig|1255043.3.peg.3357"/>
<dbReference type="GO" id="GO:0004135">
    <property type="term" value="F:amylo-alpha-1,6-glucosidase activity"/>
    <property type="evidence" value="ECO:0007669"/>
    <property type="project" value="InterPro"/>
</dbReference>
<evidence type="ECO:0000259" key="2">
    <source>
        <dbReference type="Pfam" id="PF12439"/>
    </source>
</evidence>
<dbReference type="EMBL" id="CP003989">
    <property type="protein sequence ID" value="AGA34963.1"/>
    <property type="molecule type" value="Genomic_DNA"/>
</dbReference>
<dbReference type="GO" id="GO:0004134">
    <property type="term" value="F:4-alpha-glucanotransferase activity"/>
    <property type="evidence" value="ECO:0007669"/>
    <property type="project" value="InterPro"/>
</dbReference>
<feature type="domain" description="Glycogen debranching enzyme bacterial and archaeal type N-terminal" evidence="2">
    <location>
        <begin position="19"/>
        <end position="237"/>
    </location>
</feature>
<dbReference type="InterPro" id="IPR024742">
    <property type="entry name" value="Glycogen_debranch_N"/>
</dbReference>
<dbReference type="PANTHER" id="PTHR10569">
    <property type="entry name" value="GLYCOGEN DEBRANCHING ENZYME"/>
    <property type="match status" value="1"/>
</dbReference>
<dbReference type="InterPro" id="IPR010401">
    <property type="entry name" value="AGL/Gdb1"/>
</dbReference>
<protein>
    <submittedName>
        <fullName evidence="3">Glycogen debranching enzyme, archaeal type</fullName>
    </submittedName>
</protein>
<dbReference type="InterPro" id="IPR012341">
    <property type="entry name" value="6hp_glycosidase-like_sf"/>
</dbReference>
<dbReference type="OrthoDB" id="9761875at2"/>
<keyword evidence="4" id="KW-1185">Reference proteome</keyword>
<name>L0E0Z3_THIND</name>
<sequence length="676" mass="73950">MPIRFGREVTGNLGTAESREWLVTNGTGGYASGTVAGSLTRSYHGLLVAAVRPPVDRRLMLVKFEETVTYRGGTHALSSNRWASGDIAPHGYRNMQSFDLEGSVPRWCFACADALIEKRVWMEHGANTTYVAYTVVAAVEPVRLSTAAIVDNRVFHNTGQVAWPVSVEVLGDRVCVVSGGPDALALTLATNSGAISAACEMYHDFALPAEALRGLRDCDDHVHAATFEASIAPGETLVLLASAEESPTLDTGALERRRERDRMLLQRWRNARAGGAGEPEPWVEQLVLAADQFVVDRPSPGRPNGKSVIAGYHWFGDWGRDTMISLPGLTLAAGRPEIAAPILETFAQFVSDGMLPNRFPDAGEQPEYNTVDATLWYFEAVRAYHEATGDDALLRRLLPTLRDIVDWHVKGTRYGIRVDPADGLLRWQHDGVQLTWMDAKVGDHVITPRSGKPVEVNALWYNALCAMADFAERLGEDGAAYRERARVALAGFDRFWNPDTGHCFDVLDGPDGHEACLRPNQILAVALHASPLPPERQGLVLDACARTLLTSHGLRSLAVSETAYQGIYQGDQFHRDGAYHQGTVWAWLIGPFVDAHLRVRKDPAAARRLLQPFGDHLGNAGLGTISEIFDGDAPFEPRGCIAQAWSVGEVLRALVRIERFETAHDPVSQPPPKVDA</sequence>
<evidence type="ECO:0000313" key="4">
    <source>
        <dbReference type="Proteomes" id="UP000010809"/>
    </source>
</evidence>
<dbReference type="SUPFAM" id="SSF48208">
    <property type="entry name" value="Six-hairpin glycosidases"/>
    <property type="match status" value="1"/>
</dbReference>
<dbReference type="PANTHER" id="PTHR10569:SF2">
    <property type="entry name" value="GLYCOGEN DEBRANCHING ENZYME"/>
    <property type="match status" value="1"/>
</dbReference>
<dbReference type="Pfam" id="PF12439">
    <property type="entry name" value="GDE_N"/>
    <property type="match status" value="1"/>
</dbReference>
<dbReference type="Proteomes" id="UP000010809">
    <property type="component" value="Chromosome"/>
</dbReference>
<dbReference type="STRING" id="1255043.TVNIR_3327"/>
<dbReference type="AlphaFoldDB" id="L0E0Z3"/>